<feature type="coiled-coil region" evidence="1">
    <location>
        <begin position="64"/>
        <end position="91"/>
    </location>
</feature>
<feature type="non-terminal residue" evidence="2">
    <location>
        <position position="1"/>
    </location>
</feature>
<organism evidence="2">
    <name type="scientific">marine metagenome</name>
    <dbReference type="NCBI Taxonomy" id="408172"/>
    <lineage>
        <taxon>unclassified sequences</taxon>
        <taxon>metagenomes</taxon>
        <taxon>ecological metagenomes</taxon>
    </lineage>
</organism>
<evidence type="ECO:0000256" key="1">
    <source>
        <dbReference type="SAM" id="Coils"/>
    </source>
</evidence>
<reference evidence="2" key="1">
    <citation type="submission" date="2018-05" db="EMBL/GenBank/DDBJ databases">
        <authorList>
            <person name="Lanie J.A."/>
            <person name="Ng W.-L."/>
            <person name="Kazmierczak K.M."/>
            <person name="Andrzejewski T.M."/>
            <person name="Davidsen T.M."/>
            <person name="Wayne K.J."/>
            <person name="Tettelin H."/>
            <person name="Glass J.I."/>
            <person name="Rusch D."/>
            <person name="Podicherti R."/>
            <person name="Tsui H.-C.T."/>
            <person name="Winkler M.E."/>
        </authorList>
    </citation>
    <scope>NUCLEOTIDE SEQUENCE</scope>
</reference>
<proteinExistence type="predicted"/>
<accession>A0A381Z0I9</accession>
<dbReference type="EMBL" id="UINC01019543">
    <property type="protein sequence ID" value="SVA82808.1"/>
    <property type="molecule type" value="Genomic_DNA"/>
</dbReference>
<dbReference type="AlphaFoldDB" id="A0A381Z0I9"/>
<protein>
    <submittedName>
        <fullName evidence="2">Uncharacterized protein</fullName>
    </submittedName>
</protein>
<name>A0A381Z0I9_9ZZZZ</name>
<gene>
    <name evidence="2" type="ORF">METZ01_LOCUS135662</name>
</gene>
<keyword evidence="1" id="KW-0175">Coiled coil</keyword>
<evidence type="ECO:0000313" key="2">
    <source>
        <dbReference type="EMBL" id="SVA82808.1"/>
    </source>
</evidence>
<sequence length="234" mass="25705">VSTVKIRIDTLKSDKDALDSELKVTQSALTKAETAQEVANDAMKTAQIKEKTARDNLLAAGRELAMQRERADKHEDDLNTTRAKLVNAEKTSASWDLFQQANGTQAQISQKLATFTEVNNQRANFLAENTILLSQIEKIGVELSRYTGTSVKVSLPQNLHGTVTAVDAQFDFVVLDIGESQGAREHGELIVSRGEKLIGKLRILDVKKDHSIANILPDWKQGEIQTGDLVIVGN</sequence>
<dbReference type="SUPFAM" id="SSF57997">
    <property type="entry name" value="Tropomyosin"/>
    <property type="match status" value="1"/>
</dbReference>